<feature type="transmembrane region" description="Helical" evidence="12">
    <location>
        <begin position="6"/>
        <end position="24"/>
    </location>
</feature>
<dbReference type="EMBL" id="OX459119">
    <property type="protein sequence ID" value="CAI9096984.1"/>
    <property type="molecule type" value="Genomic_DNA"/>
</dbReference>
<keyword evidence="6 12" id="KW-1133">Transmembrane helix</keyword>
<evidence type="ECO:0000313" key="13">
    <source>
        <dbReference type="EMBL" id="CAI9096984.1"/>
    </source>
</evidence>
<dbReference type="AlphaFoldDB" id="A0AAV1CQK2"/>
<reference evidence="13" key="1">
    <citation type="submission" date="2023-03" db="EMBL/GenBank/DDBJ databases">
        <authorList>
            <person name="Julca I."/>
        </authorList>
    </citation>
    <scope>NUCLEOTIDE SEQUENCE</scope>
</reference>
<dbReference type="InterPro" id="IPR017972">
    <property type="entry name" value="Cyt_P450_CS"/>
</dbReference>
<keyword evidence="5 10" id="KW-0479">Metal-binding</keyword>
<dbReference type="InterPro" id="IPR036396">
    <property type="entry name" value="Cyt_P450_sf"/>
</dbReference>
<organism evidence="13 14">
    <name type="scientific">Oldenlandia corymbosa var. corymbosa</name>
    <dbReference type="NCBI Taxonomy" id="529605"/>
    <lineage>
        <taxon>Eukaryota</taxon>
        <taxon>Viridiplantae</taxon>
        <taxon>Streptophyta</taxon>
        <taxon>Embryophyta</taxon>
        <taxon>Tracheophyta</taxon>
        <taxon>Spermatophyta</taxon>
        <taxon>Magnoliopsida</taxon>
        <taxon>eudicotyledons</taxon>
        <taxon>Gunneridae</taxon>
        <taxon>Pentapetalae</taxon>
        <taxon>asterids</taxon>
        <taxon>lamiids</taxon>
        <taxon>Gentianales</taxon>
        <taxon>Rubiaceae</taxon>
        <taxon>Rubioideae</taxon>
        <taxon>Spermacoceae</taxon>
        <taxon>Hedyotis-Oldenlandia complex</taxon>
        <taxon>Oldenlandia</taxon>
    </lineage>
</organism>
<evidence type="ECO:0000256" key="11">
    <source>
        <dbReference type="RuleBase" id="RU000461"/>
    </source>
</evidence>
<evidence type="ECO:0000256" key="1">
    <source>
        <dbReference type="ARBA" id="ARBA00001971"/>
    </source>
</evidence>
<comment type="similarity">
    <text evidence="3 11">Belongs to the cytochrome P450 family.</text>
</comment>
<dbReference type="Gene3D" id="1.10.630.10">
    <property type="entry name" value="Cytochrome P450"/>
    <property type="match status" value="1"/>
</dbReference>
<evidence type="ECO:0000256" key="8">
    <source>
        <dbReference type="ARBA" id="ARBA00023004"/>
    </source>
</evidence>
<evidence type="ECO:0000256" key="6">
    <source>
        <dbReference type="ARBA" id="ARBA00022989"/>
    </source>
</evidence>
<dbReference type="SUPFAM" id="SSF48264">
    <property type="entry name" value="Cytochrome P450"/>
    <property type="match status" value="1"/>
</dbReference>
<dbReference type="CDD" id="cd11043">
    <property type="entry name" value="CYP90-like"/>
    <property type="match status" value="1"/>
</dbReference>
<evidence type="ECO:0000256" key="9">
    <source>
        <dbReference type="ARBA" id="ARBA00023136"/>
    </source>
</evidence>
<keyword evidence="11" id="KW-0503">Monooxygenase</keyword>
<keyword evidence="10 11" id="KW-0349">Heme</keyword>
<dbReference type="GO" id="GO:0016125">
    <property type="term" value="P:sterol metabolic process"/>
    <property type="evidence" value="ECO:0007669"/>
    <property type="project" value="TreeGrafter"/>
</dbReference>
<keyword evidence="4 12" id="KW-0812">Transmembrane</keyword>
<dbReference type="Proteomes" id="UP001161247">
    <property type="component" value="Chromosome 2"/>
</dbReference>
<proteinExistence type="inferred from homology"/>
<evidence type="ECO:0000256" key="3">
    <source>
        <dbReference type="ARBA" id="ARBA00010617"/>
    </source>
</evidence>
<dbReference type="GO" id="GO:0005506">
    <property type="term" value="F:iron ion binding"/>
    <property type="evidence" value="ECO:0007669"/>
    <property type="project" value="InterPro"/>
</dbReference>
<name>A0AAV1CQK2_OLDCO</name>
<dbReference type="InterPro" id="IPR002401">
    <property type="entry name" value="Cyt_P450_E_grp-I"/>
</dbReference>
<comment type="cofactor">
    <cofactor evidence="1 10">
        <name>heme</name>
        <dbReference type="ChEBI" id="CHEBI:30413"/>
    </cofactor>
</comment>
<dbReference type="PANTHER" id="PTHR24286:SF366">
    <property type="entry name" value="BETA-AMYRIN 28-OXIDASE"/>
    <property type="match status" value="1"/>
</dbReference>
<evidence type="ECO:0000256" key="12">
    <source>
        <dbReference type="SAM" id="Phobius"/>
    </source>
</evidence>
<keyword evidence="8 10" id="KW-0408">Iron</keyword>
<sequence>MEVSQFFWFILPIIPIIFFVHKLIKSKASGPAVGKNKAPPGGRYISESLIYYSKLKKGMLYEFMKERMDKFSAKIFSTSLAGQPVVALCGPEGNKFLFSNENKLVKLWWPATLEKLLPMSDNQPAREHLKGIRKSVLLFFLKPDALREYVGTMDAVMKQHLETHWAGKDQIKVVDIANMYTLALASNFFLGMDYQNNIEMEQLVEGMDEIESAIFGLPINLPGTTLNRGIRASRILRSKMEEIIQRRKAHLLLPPRKDFISHFLTAVDENGESYKDSDIATLLVGMLGASSTTFKLTITMVMKVLADMPNVYESLLKEQLEIAQSKGPTEKLSWDHIRMMKYSWNVVCEVLRLYPSGVGGIKEAMTDFTYEGYTVPKGSKILWSLHATHRNPKFFENPDKFDPTRFEGDGPAPYTYIPFGGGSRMCPGNEYVRLAILTFIHYAVTRFEWQKLIPEEEILHHPLPHPAQGLPIRLSPRQF</sequence>
<protein>
    <submittedName>
        <fullName evidence="13">OLC1v1033263C1</fullName>
    </submittedName>
</protein>
<evidence type="ECO:0000256" key="10">
    <source>
        <dbReference type="PIRSR" id="PIRSR602401-1"/>
    </source>
</evidence>
<dbReference type="PANTHER" id="PTHR24286">
    <property type="entry name" value="CYTOCHROME P450 26"/>
    <property type="match status" value="1"/>
</dbReference>
<keyword evidence="7 11" id="KW-0560">Oxidoreductase</keyword>
<dbReference type="InterPro" id="IPR001128">
    <property type="entry name" value="Cyt_P450"/>
</dbReference>
<dbReference type="GO" id="GO:0020037">
    <property type="term" value="F:heme binding"/>
    <property type="evidence" value="ECO:0007669"/>
    <property type="project" value="InterPro"/>
</dbReference>
<feature type="binding site" description="axial binding residue" evidence="10">
    <location>
        <position position="426"/>
    </location>
    <ligand>
        <name>heme</name>
        <dbReference type="ChEBI" id="CHEBI:30413"/>
    </ligand>
    <ligandPart>
        <name>Fe</name>
        <dbReference type="ChEBI" id="CHEBI:18248"/>
    </ligandPart>
</feature>
<keyword evidence="14" id="KW-1185">Reference proteome</keyword>
<keyword evidence="9 12" id="KW-0472">Membrane</keyword>
<evidence type="ECO:0000256" key="4">
    <source>
        <dbReference type="ARBA" id="ARBA00022692"/>
    </source>
</evidence>
<comment type="subcellular location">
    <subcellularLocation>
        <location evidence="2">Membrane</location>
        <topology evidence="2">Single-pass membrane protein</topology>
    </subcellularLocation>
</comment>
<evidence type="ECO:0000256" key="2">
    <source>
        <dbReference type="ARBA" id="ARBA00004167"/>
    </source>
</evidence>
<dbReference type="GO" id="GO:0016712">
    <property type="term" value="F:oxidoreductase activity, acting on paired donors, with incorporation or reduction of molecular oxygen, reduced flavin or flavoprotein as one donor, and incorporation of one atom of oxygen"/>
    <property type="evidence" value="ECO:0007669"/>
    <property type="project" value="UniProtKB-ARBA"/>
</dbReference>
<dbReference type="PRINTS" id="PR00463">
    <property type="entry name" value="EP450I"/>
</dbReference>
<gene>
    <name evidence="13" type="ORF">OLC1_LOCUS7599</name>
</gene>
<dbReference type="Pfam" id="PF00067">
    <property type="entry name" value="p450"/>
    <property type="match status" value="1"/>
</dbReference>
<evidence type="ECO:0000256" key="7">
    <source>
        <dbReference type="ARBA" id="ARBA00023002"/>
    </source>
</evidence>
<accession>A0AAV1CQK2</accession>
<dbReference type="GO" id="GO:0016020">
    <property type="term" value="C:membrane"/>
    <property type="evidence" value="ECO:0007669"/>
    <property type="project" value="UniProtKB-SubCell"/>
</dbReference>
<evidence type="ECO:0000313" key="14">
    <source>
        <dbReference type="Proteomes" id="UP001161247"/>
    </source>
</evidence>
<dbReference type="PROSITE" id="PS00086">
    <property type="entry name" value="CYTOCHROME_P450"/>
    <property type="match status" value="1"/>
</dbReference>
<dbReference type="FunFam" id="1.10.630.10:FF:000022">
    <property type="entry name" value="Taxadiene 5-alpha hydroxylase"/>
    <property type="match status" value="1"/>
</dbReference>
<evidence type="ECO:0000256" key="5">
    <source>
        <dbReference type="ARBA" id="ARBA00022723"/>
    </source>
</evidence>